<evidence type="ECO:0000313" key="2">
    <source>
        <dbReference type="Proteomes" id="UP000594263"/>
    </source>
</evidence>
<dbReference type="Proteomes" id="UP000594263">
    <property type="component" value="Unplaced"/>
</dbReference>
<dbReference type="AlphaFoldDB" id="A0A7N0VN61"/>
<organism evidence="1 2">
    <name type="scientific">Kalanchoe fedtschenkoi</name>
    <name type="common">Lavender scallops</name>
    <name type="synonym">South American air plant</name>
    <dbReference type="NCBI Taxonomy" id="63787"/>
    <lineage>
        <taxon>Eukaryota</taxon>
        <taxon>Viridiplantae</taxon>
        <taxon>Streptophyta</taxon>
        <taxon>Embryophyta</taxon>
        <taxon>Tracheophyta</taxon>
        <taxon>Spermatophyta</taxon>
        <taxon>Magnoliopsida</taxon>
        <taxon>eudicotyledons</taxon>
        <taxon>Gunneridae</taxon>
        <taxon>Pentapetalae</taxon>
        <taxon>Saxifragales</taxon>
        <taxon>Crassulaceae</taxon>
        <taxon>Kalanchoe</taxon>
    </lineage>
</organism>
<evidence type="ECO:0000313" key="1">
    <source>
        <dbReference type="EnsemblPlants" id="Kaladp1314s0002.1.v1.1"/>
    </source>
</evidence>
<protein>
    <submittedName>
        <fullName evidence="1">Uncharacterized protein</fullName>
    </submittedName>
</protein>
<reference evidence="1" key="1">
    <citation type="submission" date="2021-01" db="UniProtKB">
        <authorList>
            <consortium name="EnsemblPlants"/>
        </authorList>
    </citation>
    <scope>IDENTIFICATION</scope>
</reference>
<proteinExistence type="predicted"/>
<keyword evidence="2" id="KW-1185">Reference proteome</keyword>
<accession>A0A7N0VN61</accession>
<name>A0A7N0VN61_KALFE</name>
<dbReference type="Gramene" id="Kaladp1314s0002.1.v1.1">
    <property type="protein sequence ID" value="Kaladp1314s0002.1.v1.1"/>
    <property type="gene ID" value="Kaladp1314s0002.v1.1"/>
</dbReference>
<dbReference type="EnsemblPlants" id="Kaladp1314s0002.1.v1.1">
    <property type="protein sequence ID" value="Kaladp1314s0002.1.v1.1"/>
    <property type="gene ID" value="Kaladp1314s0002.v1.1"/>
</dbReference>
<sequence>MSKHFHGGVLLPFKKLMRVWELVWISDRCISKESARMHPRL</sequence>